<protein>
    <submittedName>
        <fullName evidence="4">Transporter substrate-binding domain-containing protein</fullName>
    </submittedName>
</protein>
<feature type="chain" id="PRO_5036967709" evidence="2">
    <location>
        <begin position="20"/>
        <end position="364"/>
    </location>
</feature>
<dbReference type="EMBL" id="JAEDAK010000010">
    <property type="protein sequence ID" value="MBH9578203.1"/>
    <property type="molecule type" value="Genomic_DNA"/>
</dbReference>
<dbReference type="AlphaFoldDB" id="A0A931J5J1"/>
<name>A0A931J5J1_9BURK</name>
<dbReference type="Proteomes" id="UP000613266">
    <property type="component" value="Unassembled WGS sequence"/>
</dbReference>
<organism evidence="4 5">
    <name type="scientific">Inhella proteolytica</name>
    <dbReference type="NCBI Taxonomy" id="2795029"/>
    <lineage>
        <taxon>Bacteria</taxon>
        <taxon>Pseudomonadati</taxon>
        <taxon>Pseudomonadota</taxon>
        <taxon>Betaproteobacteria</taxon>
        <taxon>Burkholderiales</taxon>
        <taxon>Sphaerotilaceae</taxon>
        <taxon>Inhella</taxon>
    </lineage>
</organism>
<comment type="caution">
    <text evidence="4">The sequence shown here is derived from an EMBL/GenBank/DDBJ whole genome shotgun (WGS) entry which is preliminary data.</text>
</comment>
<proteinExistence type="predicted"/>
<evidence type="ECO:0000256" key="1">
    <source>
        <dbReference type="ARBA" id="ARBA00022729"/>
    </source>
</evidence>
<dbReference type="RefSeq" id="WP_198111972.1">
    <property type="nucleotide sequence ID" value="NZ_JAEDAK010000010.1"/>
</dbReference>
<dbReference type="InterPro" id="IPR001638">
    <property type="entry name" value="Solute-binding_3/MltF_N"/>
</dbReference>
<keyword evidence="1 2" id="KW-0732">Signal</keyword>
<feature type="domain" description="Solute-binding protein family 3/N-terminal" evidence="3">
    <location>
        <begin position="25"/>
        <end position="248"/>
    </location>
</feature>
<dbReference type="PANTHER" id="PTHR35936:SF6">
    <property type="entry name" value="AMINO ACID ABC TRANSPORTER SUBSTRATE-BINDING PAAT FAMILY PROTEIN"/>
    <property type="match status" value="1"/>
</dbReference>
<dbReference type="Pfam" id="PF00497">
    <property type="entry name" value="SBP_bac_3"/>
    <property type="match status" value="1"/>
</dbReference>
<reference evidence="4" key="1">
    <citation type="submission" date="2020-12" db="EMBL/GenBank/DDBJ databases">
        <title>The genome sequence of Inhella sp. 1Y17.</title>
        <authorList>
            <person name="Liu Y."/>
        </authorList>
    </citation>
    <scope>NUCLEOTIDE SEQUENCE</scope>
    <source>
        <strain evidence="4">1Y17</strain>
    </source>
</reference>
<keyword evidence="5" id="KW-1185">Reference proteome</keyword>
<sequence>MRRALASLSLGLLTTVALAAEDTPLLRVGLSTAWAAPFLSQREGQAPEGLNAELAHLLAQQLKRKATFVMLPRARLDQAAEAGEIDLRCHANPDWVRQPGMYEWSQPLWALPEVLVGSTNSAPLQRLADMRLDQTVGAVLHYSYPMLDAQFGAGTWKRDDAPAPDKALRKLALGRTQYAVTTQFELSHYLREQPDPPLGRWRLPLGHANAHCAVPRASKVRAADVFAALQALREQGLLDALLRRHGIPTVAVVAAAQSELPALGRDEVEALFLRRLKTLEDGRVPQLLVPGDAWLAPFAEQVLRRSAAQLRAEWSRATFSGGSRKPLQLDTPSQLRAQLRRQPLAIGVLPLHELDASLKILYLP</sequence>
<dbReference type="Gene3D" id="3.40.190.10">
    <property type="entry name" value="Periplasmic binding protein-like II"/>
    <property type="match status" value="2"/>
</dbReference>
<evidence type="ECO:0000259" key="3">
    <source>
        <dbReference type="SMART" id="SM00062"/>
    </source>
</evidence>
<evidence type="ECO:0000256" key="2">
    <source>
        <dbReference type="SAM" id="SignalP"/>
    </source>
</evidence>
<gene>
    <name evidence="4" type="ORF">I7X39_15040</name>
</gene>
<dbReference type="PANTHER" id="PTHR35936">
    <property type="entry name" value="MEMBRANE-BOUND LYTIC MUREIN TRANSGLYCOSYLASE F"/>
    <property type="match status" value="1"/>
</dbReference>
<feature type="signal peptide" evidence="2">
    <location>
        <begin position="1"/>
        <end position="19"/>
    </location>
</feature>
<evidence type="ECO:0000313" key="4">
    <source>
        <dbReference type="EMBL" id="MBH9578203.1"/>
    </source>
</evidence>
<dbReference type="SMART" id="SM00062">
    <property type="entry name" value="PBPb"/>
    <property type="match status" value="1"/>
</dbReference>
<accession>A0A931J5J1</accession>
<dbReference type="SUPFAM" id="SSF53850">
    <property type="entry name" value="Periplasmic binding protein-like II"/>
    <property type="match status" value="1"/>
</dbReference>
<evidence type="ECO:0000313" key="5">
    <source>
        <dbReference type="Proteomes" id="UP000613266"/>
    </source>
</evidence>